<evidence type="ECO:0000256" key="1">
    <source>
        <dbReference type="ARBA" id="ARBA00010759"/>
    </source>
</evidence>
<evidence type="ECO:0000313" key="3">
    <source>
        <dbReference type="Proteomes" id="UP000033886"/>
    </source>
</evidence>
<dbReference type="Proteomes" id="UP000033886">
    <property type="component" value="Unassembled WGS sequence"/>
</dbReference>
<comment type="caution">
    <text evidence="2">The sequence shown here is derived from an EMBL/GenBank/DDBJ whole genome shotgun (WGS) entry which is preliminary data.</text>
</comment>
<dbReference type="GO" id="GO:0042586">
    <property type="term" value="F:peptide deformylase activity"/>
    <property type="evidence" value="ECO:0007669"/>
    <property type="project" value="InterPro"/>
</dbReference>
<accession>A0A0G0ILC1</accession>
<comment type="similarity">
    <text evidence="1">Belongs to the polypeptide deformylase family.</text>
</comment>
<dbReference type="InterPro" id="IPR036821">
    <property type="entry name" value="Peptide_deformylase_sf"/>
</dbReference>
<dbReference type="Pfam" id="PF01327">
    <property type="entry name" value="Pep_deformylase"/>
    <property type="match status" value="1"/>
</dbReference>
<reference evidence="2 3" key="1">
    <citation type="journal article" date="2015" name="Nature">
        <title>rRNA introns, odd ribosomes, and small enigmatic genomes across a large radiation of phyla.</title>
        <authorList>
            <person name="Brown C.T."/>
            <person name="Hug L.A."/>
            <person name="Thomas B.C."/>
            <person name="Sharon I."/>
            <person name="Castelle C.J."/>
            <person name="Singh A."/>
            <person name="Wilkins M.J."/>
            <person name="Williams K.H."/>
            <person name="Banfield J.F."/>
        </authorList>
    </citation>
    <scope>NUCLEOTIDE SEQUENCE [LARGE SCALE GENOMIC DNA]</scope>
</reference>
<dbReference type="AlphaFoldDB" id="A0A0G0ILC1"/>
<dbReference type="PANTHER" id="PTHR10458">
    <property type="entry name" value="PEPTIDE DEFORMYLASE"/>
    <property type="match status" value="1"/>
</dbReference>
<dbReference type="PANTHER" id="PTHR10458:SF22">
    <property type="entry name" value="PEPTIDE DEFORMYLASE"/>
    <property type="match status" value="1"/>
</dbReference>
<name>A0A0G0ILC1_9BACT</name>
<feature type="non-terminal residue" evidence="2">
    <location>
        <position position="119"/>
    </location>
</feature>
<dbReference type="SUPFAM" id="SSF56420">
    <property type="entry name" value="Peptide deformylase"/>
    <property type="match status" value="1"/>
</dbReference>
<dbReference type="Gene3D" id="3.90.45.10">
    <property type="entry name" value="Peptide deformylase"/>
    <property type="match status" value="1"/>
</dbReference>
<dbReference type="EMBL" id="LBSK01000018">
    <property type="protein sequence ID" value="KKQ16826.1"/>
    <property type="molecule type" value="Genomic_DNA"/>
</dbReference>
<proteinExistence type="inferred from homology"/>
<organism evidence="2 3">
    <name type="scientific">candidate division WS6 bacterium GW2011_GWF1_36_8</name>
    <dbReference type="NCBI Taxonomy" id="1619098"/>
    <lineage>
        <taxon>Bacteria</taxon>
        <taxon>Candidatus Dojkabacteria</taxon>
    </lineage>
</organism>
<sequence length="119" mass="13726">MIKNIVLDTDEGIREVSLPIDPPYLRSVEFKSLCTDLIDTLQSFKYGVAISAIQIGIPKRIFLVQRSDRDGRRESPKYYINPIVESASEKLVKYYEACLSVNYAQTFGEVVRKYWVRIS</sequence>
<evidence type="ECO:0008006" key="4">
    <source>
        <dbReference type="Google" id="ProtNLM"/>
    </source>
</evidence>
<protein>
    <recommendedName>
        <fullName evidence="4">Peptide deformylase</fullName>
    </recommendedName>
</protein>
<evidence type="ECO:0000313" key="2">
    <source>
        <dbReference type="EMBL" id="KKQ16826.1"/>
    </source>
</evidence>
<dbReference type="InterPro" id="IPR023635">
    <property type="entry name" value="Peptide_deformylase"/>
</dbReference>
<gene>
    <name evidence="2" type="ORF">US29_C0018G0014</name>
</gene>